<comment type="caution">
    <text evidence="1">The sequence shown here is derived from an EMBL/GenBank/DDBJ whole genome shotgun (WGS) entry which is preliminary data.</text>
</comment>
<name>A0A5C6EKS7_9BACT</name>
<protein>
    <submittedName>
        <fullName evidence="1">Uncharacterized protein</fullName>
    </submittedName>
</protein>
<proteinExistence type="predicted"/>
<evidence type="ECO:0000313" key="1">
    <source>
        <dbReference type="EMBL" id="TWU49054.1"/>
    </source>
</evidence>
<evidence type="ECO:0000313" key="2">
    <source>
        <dbReference type="Proteomes" id="UP000317977"/>
    </source>
</evidence>
<sequence>MGDQNSVLQKVCRLTVRQIHEKPGEVIGVVLKPLEKMADRILQPILEKKTLKFNGTLGSASGNLVGQLKTIIDQDLTRLNAIQITIPAKPRLTQRPRESNPHFHHDALSHAEPVTQPTAAKPSRPAMFLAFGA</sequence>
<keyword evidence="2" id="KW-1185">Reference proteome</keyword>
<gene>
    <name evidence="1" type="ORF">Poly59_36670</name>
</gene>
<organism evidence="1 2">
    <name type="scientific">Rubripirellula reticaptiva</name>
    <dbReference type="NCBI Taxonomy" id="2528013"/>
    <lineage>
        <taxon>Bacteria</taxon>
        <taxon>Pseudomonadati</taxon>
        <taxon>Planctomycetota</taxon>
        <taxon>Planctomycetia</taxon>
        <taxon>Pirellulales</taxon>
        <taxon>Pirellulaceae</taxon>
        <taxon>Rubripirellula</taxon>
    </lineage>
</organism>
<accession>A0A5C6EKS7</accession>
<dbReference type="Proteomes" id="UP000317977">
    <property type="component" value="Unassembled WGS sequence"/>
</dbReference>
<reference evidence="1 2" key="1">
    <citation type="submission" date="2019-02" db="EMBL/GenBank/DDBJ databases">
        <title>Deep-cultivation of Planctomycetes and their phenomic and genomic characterization uncovers novel biology.</title>
        <authorList>
            <person name="Wiegand S."/>
            <person name="Jogler M."/>
            <person name="Boedeker C."/>
            <person name="Pinto D."/>
            <person name="Vollmers J."/>
            <person name="Rivas-Marin E."/>
            <person name="Kohn T."/>
            <person name="Peeters S.H."/>
            <person name="Heuer A."/>
            <person name="Rast P."/>
            <person name="Oberbeckmann S."/>
            <person name="Bunk B."/>
            <person name="Jeske O."/>
            <person name="Meyerdierks A."/>
            <person name="Storesund J.E."/>
            <person name="Kallscheuer N."/>
            <person name="Luecker S."/>
            <person name="Lage O.M."/>
            <person name="Pohl T."/>
            <person name="Merkel B.J."/>
            <person name="Hornburger P."/>
            <person name="Mueller R.-W."/>
            <person name="Bruemmer F."/>
            <person name="Labrenz M."/>
            <person name="Spormann A.M."/>
            <person name="Op Den Camp H."/>
            <person name="Overmann J."/>
            <person name="Amann R."/>
            <person name="Jetten M.S.M."/>
            <person name="Mascher T."/>
            <person name="Medema M.H."/>
            <person name="Devos D.P."/>
            <person name="Kaster A.-K."/>
            <person name="Ovreas L."/>
            <person name="Rohde M."/>
            <person name="Galperin M.Y."/>
            <person name="Jogler C."/>
        </authorList>
    </citation>
    <scope>NUCLEOTIDE SEQUENCE [LARGE SCALE GENOMIC DNA]</scope>
    <source>
        <strain evidence="1 2">Poly59</strain>
    </source>
</reference>
<dbReference type="AlphaFoldDB" id="A0A5C6EKS7"/>
<dbReference type="EMBL" id="SJPX01000004">
    <property type="protein sequence ID" value="TWU49054.1"/>
    <property type="molecule type" value="Genomic_DNA"/>
</dbReference>